<feature type="transmembrane region" description="Helical" evidence="10">
    <location>
        <begin position="384"/>
        <end position="406"/>
    </location>
</feature>
<feature type="region of interest" description="Disordered" evidence="9">
    <location>
        <begin position="155"/>
        <end position="192"/>
    </location>
</feature>
<dbReference type="InterPro" id="IPR032694">
    <property type="entry name" value="CopC/D"/>
</dbReference>
<dbReference type="Proteomes" id="UP000183315">
    <property type="component" value="Unassembled WGS sequence"/>
</dbReference>
<dbReference type="GO" id="GO:0042597">
    <property type="term" value="C:periplasmic space"/>
    <property type="evidence" value="ECO:0007669"/>
    <property type="project" value="InterPro"/>
</dbReference>
<feature type="transmembrane region" description="Helical" evidence="10">
    <location>
        <begin position="309"/>
        <end position="327"/>
    </location>
</feature>
<feature type="domain" description="Copper resistance protein D" evidence="12">
    <location>
        <begin position="379"/>
        <end position="484"/>
    </location>
</feature>
<dbReference type="GO" id="GO:0046688">
    <property type="term" value="P:response to copper ion"/>
    <property type="evidence" value="ECO:0007669"/>
    <property type="project" value="InterPro"/>
</dbReference>
<reference evidence="14" key="1">
    <citation type="submission" date="2016-10" db="EMBL/GenBank/DDBJ databases">
        <authorList>
            <person name="Varghese N."/>
        </authorList>
    </citation>
    <scope>NUCLEOTIDE SEQUENCE [LARGE SCALE GENOMIC DNA]</scope>
    <source>
        <strain evidence="14">DSM 24868</strain>
    </source>
</reference>
<dbReference type="Gene3D" id="2.60.40.1220">
    <property type="match status" value="1"/>
</dbReference>
<evidence type="ECO:0000256" key="1">
    <source>
        <dbReference type="ARBA" id="ARBA00004651"/>
    </source>
</evidence>
<dbReference type="eggNOG" id="COG2372">
    <property type="taxonomic scope" value="Bacteria"/>
</dbReference>
<evidence type="ECO:0000256" key="6">
    <source>
        <dbReference type="ARBA" id="ARBA00022989"/>
    </source>
</evidence>
<dbReference type="OrthoDB" id="5242236at2"/>
<evidence type="ECO:0000256" key="5">
    <source>
        <dbReference type="ARBA" id="ARBA00022729"/>
    </source>
</evidence>
<dbReference type="AlphaFoldDB" id="A0A1H6YW34"/>
<sequence length="491" mass="47729">MRVPDSPGRRPVTGPASALVAVMLALAVVLLSATHASAHTALDSTDPADGATVSGPVDRIVLTFTLPVTILGDGATVAGPEGAVAAEVTQEQEGAVVIATPAEPLVDGEHTVEWTVAAQDGHPLDGTSSFTVVDALPAPTASASATASAGAAASASATPTATPAATATDSTSSSPAPAPAITATDGTAMDDETGDAPATVLARAGSATALWALLVGAGALAFAAIAMRGPDRVDEPRVIAGVRWCGALLLGGLALRIVGRSAVIAGGSLSEGLGADALGDALAGSFAGVAGLQAAGGALMLLGAWRSAAASAGAIAGVLLAGAGHVLGGHSHTAEPRALVLAADIAHLAAAAVWVGGAVTLAAVMRRRGREDRPPAAAAMASRFGVAAAASVVVVGIAGVALTWAIVDEPSDLWTSSWGVTLLVKAGLVLLAAGIGAYTHFRVVPALERGAAGGQQDPAHAHLRRGTVVETVVFGGIVVATAILVASSVHV</sequence>
<name>A0A1H6YW34_9MICO</name>
<evidence type="ECO:0000256" key="10">
    <source>
        <dbReference type="SAM" id="Phobius"/>
    </source>
</evidence>
<keyword evidence="6 10" id="KW-1133">Transmembrane helix</keyword>
<feature type="transmembrane region" description="Helical" evidence="10">
    <location>
        <begin position="209"/>
        <end position="226"/>
    </location>
</feature>
<keyword evidence="14" id="KW-1185">Reference proteome</keyword>
<evidence type="ECO:0000259" key="12">
    <source>
        <dbReference type="Pfam" id="PF05425"/>
    </source>
</evidence>
<evidence type="ECO:0000259" key="11">
    <source>
        <dbReference type="Pfam" id="PF04234"/>
    </source>
</evidence>
<evidence type="ECO:0000256" key="4">
    <source>
        <dbReference type="ARBA" id="ARBA00022723"/>
    </source>
</evidence>
<dbReference type="PANTHER" id="PTHR34820:SF4">
    <property type="entry name" value="INNER MEMBRANE PROTEIN YEBZ"/>
    <property type="match status" value="1"/>
</dbReference>
<dbReference type="InterPro" id="IPR014756">
    <property type="entry name" value="Ig_E-set"/>
</dbReference>
<dbReference type="InterPro" id="IPR014755">
    <property type="entry name" value="Cu-Rt/internalin_Ig-like"/>
</dbReference>
<dbReference type="STRING" id="1043493.SAMN05421637_1830"/>
<evidence type="ECO:0000313" key="14">
    <source>
        <dbReference type="Proteomes" id="UP000183315"/>
    </source>
</evidence>
<feature type="transmembrane region" description="Helical" evidence="10">
    <location>
        <begin position="418"/>
        <end position="439"/>
    </location>
</feature>
<organism evidence="13 14">
    <name type="scientific">Demequina mangrovi</name>
    <dbReference type="NCBI Taxonomy" id="1043493"/>
    <lineage>
        <taxon>Bacteria</taxon>
        <taxon>Bacillati</taxon>
        <taxon>Actinomycetota</taxon>
        <taxon>Actinomycetes</taxon>
        <taxon>Micrococcales</taxon>
        <taxon>Demequinaceae</taxon>
        <taxon>Demequina</taxon>
    </lineage>
</organism>
<evidence type="ECO:0000256" key="2">
    <source>
        <dbReference type="ARBA" id="ARBA00022475"/>
    </source>
</evidence>
<gene>
    <name evidence="13" type="ORF">SAMN05421637_1830</name>
</gene>
<protein>
    <submittedName>
        <fullName evidence="13">Copper transport protein</fullName>
    </submittedName>
</protein>
<keyword evidence="5" id="KW-0732">Signal</keyword>
<dbReference type="Pfam" id="PF04234">
    <property type="entry name" value="CopC"/>
    <property type="match status" value="1"/>
</dbReference>
<keyword evidence="7" id="KW-0186">Copper</keyword>
<dbReference type="EMBL" id="FNZI01000004">
    <property type="protein sequence ID" value="SEJ45459.1"/>
    <property type="molecule type" value="Genomic_DNA"/>
</dbReference>
<evidence type="ECO:0000256" key="9">
    <source>
        <dbReference type="SAM" id="MobiDB-lite"/>
    </source>
</evidence>
<feature type="domain" description="CopC" evidence="11">
    <location>
        <begin position="39"/>
        <end position="132"/>
    </location>
</feature>
<feature type="transmembrane region" description="Helical" evidence="10">
    <location>
        <begin position="468"/>
        <end position="489"/>
    </location>
</feature>
<comment type="subcellular location">
    <subcellularLocation>
        <location evidence="1">Cell membrane</location>
        <topology evidence="1">Multi-pass membrane protein</topology>
    </subcellularLocation>
</comment>
<evidence type="ECO:0000313" key="13">
    <source>
        <dbReference type="EMBL" id="SEJ45459.1"/>
    </source>
</evidence>
<dbReference type="eggNOG" id="COG1276">
    <property type="taxonomic scope" value="Bacteria"/>
</dbReference>
<feature type="compositionally biased region" description="Low complexity" evidence="9">
    <location>
        <begin position="155"/>
        <end position="187"/>
    </location>
</feature>
<dbReference type="InterPro" id="IPR008457">
    <property type="entry name" value="Cu-R_CopD_dom"/>
</dbReference>
<dbReference type="GO" id="GO:0005886">
    <property type="term" value="C:plasma membrane"/>
    <property type="evidence" value="ECO:0007669"/>
    <property type="project" value="UniProtKB-SubCell"/>
</dbReference>
<keyword evidence="8 10" id="KW-0472">Membrane</keyword>
<dbReference type="RefSeq" id="WP_042214475.1">
    <property type="nucleotide sequence ID" value="NZ_BBLU01000006.1"/>
</dbReference>
<keyword evidence="2" id="KW-1003">Cell membrane</keyword>
<feature type="transmembrane region" description="Helical" evidence="10">
    <location>
        <begin position="339"/>
        <end position="364"/>
    </location>
</feature>
<dbReference type="SUPFAM" id="SSF81296">
    <property type="entry name" value="E set domains"/>
    <property type="match status" value="1"/>
</dbReference>
<dbReference type="Pfam" id="PF05425">
    <property type="entry name" value="CopD"/>
    <property type="match status" value="1"/>
</dbReference>
<evidence type="ECO:0000256" key="8">
    <source>
        <dbReference type="ARBA" id="ARBA00023136"/>
    </source>
</evidence>
<dbReference type="GO" id="GO:0005507">
    <property type="term" value="F:copper ion binding"/>
    <property type="evidence" value="ECO:0007669"/>
    <property type="project" value="InterPro"/>
</dbReference>
<keyword evidence="4" id="KW-0479">Metal-binding</keyword>
<feature type="transmembrane region" description="Helical" evidence="10">
    <location>
        <begin position="278"/>
        <end position="302"/>
    </location>
</feature>
<dbReference type="PANTHER" id="PTHR34820">
    <property type="entry name" value="INNER MEMBRANE PROTEIN YEBZ"/>
    <property type="match status" value="1"/>
</dbReference>
<dbReference type="GO" id="GO:0006825">
    <property type="term" value="P:copper ion transport"/>
    <property type="evidence" value="ECO:0007669"/>
    <property type="project" value="InterPro"/>
</dbReference>
<keyword evidence="3 10" id="KW-0812">Transmembrane</keyword>
<feature type="transmembrane region" description="Helical" evidence="10">
    <location>
        <begin position="238"/>
        <end position="258"/>
    </location>
</feature>
<evidence type="ECO:0000256" key="3">
    <source>
        <dbReference type="ARBA" id="ARBA00022692"/>
    </source>
</evidence>
<evidence type="ECO:0000256" key="7">
    <source>
        <dbReference type="ARBA" id="ARBA00023008"/>
    </source>
</evidence>
<accession>A0A1H6YW34</accession>
<dbReference type="InterPro" id="IPR007348">
    <property type="entry name" value="CopC_dom"/>
</dbReference>
<proteinExistence type="predicted"/>